<dbReference type="Proteomes" id="UP000028924">
    <property type="component" value="Unassembled WGS sequence"/>
</dbReference>
<accession>A0A087SPF0</accession>
<protein>
    <submittedName>
        <fullName evidence="1">Uncharacterized protein</fullName>
    </submittedName>
</protein>
<sequence length="77" mass="8757">MAVVWVRRGFWLRGPVRPSLELNFGNEGIHSSVPGFSQSRVLPGTRSWSLVQDCRDPSIQHAGGMIWDCLQNMQMWS</sequence>
<dbReference type="GeneID" id="23617976"/>
<organism evidence="1 2">
    <name type="scientific">Auxenochlorella protothecoides</name>
    <name type="common">Green microalga</name>
    <name type="synonym">Chlorella protothecoides</name>
    <dbReference type="NCBI Taxonomy" id="3075"/>
    <lineage>
        <taxon>Eukaryota</taxon>
        <taxon>Viridiplantae</taxon>
        <taxon>Chlorophyta</taxon>
        <taxon>core chlorophytes</taxon>
        <taxon>Trebouxiophyceae</taxon>
        <taxon>Chlorellales</taxon>
        <taxon>Chlorellaceae</taxon>
        <taxon>Auxenochlorella</taxon>
    </lineage>
</organism>
<dbReference type="EMBL" id="KL662153">
    <property type="protein sequence ID" value="KFM27604.1"/>
    <property type="molecule type" value="Genomic_DNA"/>
</dbReference>
<dbReference type="AlphaFoldDB" id="A0A087SPF0"/>
<keyword evidence="2" id="KW-1185">Reference proteome</keyword>
<gene>
    <name evidence="1" type="ORF">F751_6585</name>
</gene>
<reference evidence="1 2" key="1">
    <citation type="journal article" date="2014" name="BMC Genomics">
        <title>Oil accumulation mechanisms of the oleaginous microalga Chlorella protothecoides revealed through its genome, transcriptomes, and proteomes.</title>
        <authorList>
            <person name="Gao C."/>
            <person name="Wang Y."/>
            <person name="Shen Y."/>
            <person name="Yan D."/>
            <person name="He X."/>
            <person name="Dai J."/>
            <person name="Wu Q."/>
        </authorList>
    </citation>
    <scope>NUCLEOTIDE SEQUENCE [LARGE SCALE GENOMIC DNA]</scope>
    <source>
        <strain evidence="1 2">0710</strain>
    </source>
</reference>
<name>A0A087SPF0_AUXPR</name>
<proteinExistence type="predicted"/>
<dbReference type="RefSeq" id="XP_011400588.1">
    <property type="nucleotide sequence ID" value="XM_011402286.1"/>
</dbReference>
<dbReference type="KEGG" id="apro:F751_6585"/>
<evidence type="ECO:0000313" key="1">
    <source>
        <dbReference type="EMBL" id="KFM27604.1"/>
    </source>
</evidence>
<evidence type="ECO:0000313" key="2">
    <source>
        <dbReference type="Proteomes" id="UP000028924"/>
    </source>
</evidence>